<accession>A0A1L9S629</accession>
<dbReference type="EMBL" id="KV878358">
    <property type="protein sequence ID" value="OJJ42616.1"/>
    <property type="molecule type" value="Genomic_DNA"/>
</dbReference>
<organism evidence="2 3">
    <name type="scientific">Penicilliopsis zonata CBS 506.65</name>
    <dbReference type="NCBI Taxonomy" id="1073090"/>
    <lineage>
        <taxon>Eukaryota</taxon>
        <taxon>Fungi</taxon>
        <taxon>Dikarya</taxon>
        <taxon>Ascomycota</taxon>
        <taxon>Pezizomycotina</taxon>
        <taxon>Eurotiomycetes</taxon>
        <taxon>Eurotiomycetidae</taxon>
        <taxon>Eurotiales</taxon>
        <taxon>Aspergillaceae</taxon>
        <taxon>Penicilliopsis</taxon>
    </lineage>
</organism>
<dbReference type="RefSeq" id="XP_022577126.1">
    <property type="nucleotide sequence ID" value="XM_022727586.1"/>
</dbReference>
<sequence length="197" mass="20036">MFKQLLTVAALALAASGLPTPSWSPISLEATSTSTSTTSTVSTAASASSSSSSSSSSSGVSIVNNLNSTVYLWSVSSSSSAMHTLSAEGGSYSETWQINSDGGGISIKMATSSSEESVLQFEYTEEGSTLYWDLSCINLDADSAFIASGFSVSISDSSCSTASCAAGDADCADAYQQSDDVDTYSCSSDATYTLTLG</sequence>
<evidence type="ECO:0000256" key="1">
    <source>
        <dbReference type="SAM" id="SignalP"/>
    </source>
</evidence>
<protein>
    <submittedName>
        <fullName evidence="2">Uncharacterized protein</fullName>
    </submittedName>
</protein>
<keyword evidence="1" id="KW-0732">Signal</keyword>
<feature type="chain" id="PRO_5012973634" evidence="1">
    <location>
        <begin position="18"/>
        <end position="197"/>
    </location>
</feature>
<dbReference type="Pfam" id="PF04681">
    <property type="entry name" value="Bys1"/>
    <property type="match status" value="1"/>
</dbReference>
<feature type="signal peptide" evidence="1">
    <location>
        <begin position="1"/>
        <end position="17"/>
    </location>
</feature>
<dbReference type="OrthoDB" id="5144514at2759"/>
<dbReference type="GeneID" id="34614050"/>
<proteinExistence type="predicted"/>
<dbReference type="Proteomes" id="UP000184188">
    <property type="component" value="Unassembled WGS sequence"/>
</dbReference>
<dbReference type="VEuPathDB" id="FungiDB:ASPZODRAFT_20385"/>
<evidence type="ECO:0000313" key="2">
    <source>
        <dbReference type="EMBL" id="OJJ42616.1"/>
    </source>
</evidence>
<dbReference type="AlphaFoldDB" id="A0A1L9S629"/>
<name>A0A1L9S629_9EURO</name>
<dbReference type="InterPro" id="IPR006771">
    <property type="entry name" value="CetA-like"/>
</dbReference>
<reference evidence="3" key="1">
    <citation type="journal article" date="2017" name="Genome Biol.">
        <title>Comparative genomics reveals high biological diversity and specific adaptations in the industrially and medically important fungal genus Aspergillus.</title>
        <authorList>
            <person name="de Vries R.P."/>
            <person name="Riley R."/>
            <person name="Wiebenga A."/>
            <person name="Aguilar-Osorio G."/>
            <person name="Amillis S."/>
            <person name="Uchima C.A."/>
            <person name="Anderluh G."/>
            <person name="Asadollahi M."/>
            <person name="Askin M."/>
            <person name="Barry K."/>
            <person name="Battaglia E."/>
            <person name="Bayram O."/>
            <person name="Benocci T."/>
            <person name="Braus-Stromeyer S.A."/>
            <person name="Caldana C."/>
            <person name="Canovas D."/>
            <person name="Cerqueira G.C."/>
            <person name="Chen F."/>
            <person name="Chen W."/>
            <person name="Choi C."/>
            <person name="Clum A."/>
            <person name="Dos Santos R.A."/>
            <person name="Damasio A.R."/>
            <person name="Diallinas G."/>
            <person name="Emri T."/>
            <person name="Fekete E."/>
            <person name="Flipphi M."/>
            <person name="Freyberg S."/>
            <person name="Gallo A."/>
            <person name="Gournas C."/>
            <person name="Habgood R."/>
            <person name="Hainaut M."/>
            <person name="Harispe M.L."/>
            <person name="Henrissat B."/>
            <person name="Hilden K.S."/>
            <person name="Hope R."/>
            <person name="Hossain A."/>
            <person name="Karabika E."/>
            <person name="Karaffa L."/>
            <person name="Karanyi Z."/>
            <person name="Krasevec N."/>
            <person name="Kuo A."/>
            <person name="Kusch H."/>
            <person name="LaButti K."/>
            <person name="Lagendijk E.L."/>
            <person name="Lapidus A."/>
            <person name="Levasseur A."/>
            <person name="Lindquist E."/>
            <person name="Lipzen A."/>
            <person name="Logrieco A.F."/>
            <person name="MacCabe A."/>
            <person name="Maekelae M.R."/>
            <person name="Malavazi I."/>
            <person name="Melin P."/>
            <person name="Meyer V."/>
            <person name="Mielnichuk N."/>
            <person name="Miskei M."/>
            <person name="Molnar A.P."/>
            <person name="Mule G."/>
            <person name="Ngan C.Y."/>
            <person name="Orejas M."/>
            <person name="Orosz E."/>
            <person name="Ouedraogo J.P."/>
            <person name="Overkamp K.M."/>
            <person name="Park H.-S."/>
            <person name="Perrone G."/>
            <person name="Piumi F."/>
            <person name="Punt P.J."/>
            <person name="Ram A.F."/>
            <person name="Ramon A."/>
            <person name="Rauscher S."/>
            <person name="Record E."/>
            <person name="Riano-Pachon D.M."/>
            <person name="Robert V."/>
            <person name="Roehrig J."/>
            <person name="Ruller R."/>
            <person name="Salamov A."/>
            <person name="Salih N.S."/>
            <person name="Samson R.A."/>
            <person name="Sandor E."/>
            <person name="Sanguinetti M."/>
            <person name="Schuetze T."/>
            <person name="Sepcic K."/>
            <person name="Shelest E."/>
            <person name="Sherlock G."/>
            <person name="Sophianopoulou V."/>
            <person name="Squina F.M."/>
            <person name="Sun H."/>
            <person name="Susca A."/>
            <person name="Todd R.B."/>
            <person name="Tsang A."/>
            <person name="Unkles S.E."/>
            <person name="van de Wiele N."/>
            <person name="van Rossen-Uffink D."/>
            <person name="Oliveira J.V."/>
            <person name="Vesth T.C."/>
            <person name="Visser J."/>
            <person name="Yu J.-H."/>
            <person name="Zhou M."/>
            <person name="Andersen M.R."/>
            <person name="Archer D.B."/>
            <person name="Baker S.E."/>
            <person name="Benoit I."/>
            <person name="Brakhage A.A."/>
            <person name="Braus G.H."/>
            <person name="Fischer R."/>
            <person name="Frisvad J.C."/>
            <person name="Goldman G.H."/>
            <person name="Houbraken J."/>
            <person name="Oakley B."/>
            <person name="Pocsi I."/>
            <person name="Scazzocchio C."/>
            <person name="Seiboth B."/>
            <person name="vanKuyk P.A."/>
            <person name="Wortman J."/>
            <person name="Dyer P.S."/>
            <person name="Grigoriev I.V."/>
        </authorList>
    </citation>
    <scope>NUCLEOTIDE SEQUENCE [LARGE SCALE GENOMIC DNA]</scope>
    <source>
        <strain evidence="3">CBS 506.65</strain>
    </source>
</reference>
<evidence type="ECO:0000313" key="3">
    <source>
        <dbReference type="Proteomes" id="UP000184188"/>
    </source>
</evidence>
<gene>
    <name evidence="2" type="ORF">ASPZODRAFT_20385</name>
</gene>
<dbReference type="PANTHER" id="PTHR36195">
    <property type="entry name" value="DOMAIN PROTEIN, PUTATIVE (AFU_ORTHOLOGUE AFUA_5G01990)-RELATED-RELATED"/>
    <property type="match status" value="1"/>
</dbReference>
<dbReference type="PANTHER" id="PTHR36195:SF6">
    <property type="entry name" value="SECRETED THAUMATIN-LIKE PROTEIN CALA"/>
    <property type="match status" value="1"/>
</dbReference>
<keyword evidence="3" id="KW-1185">Reference proteome</keyword>